<feature type="chain" id="PRO_5041288034" evidence="1">
    <location>
        <begin position="20"/>
        <end position="195"/>
    </location>
</feature>
<organism evidence="2 3">
    <name type="scientific">Immersiella caudata</name>
    <dbReference type="NCBI Taxonomy" id="314043"/>
    <lineage>
        <taxon>Eukaryota</taxon>
        <taxon>Fungi</taxon>
        <taxon>Dikarya</taxon>
        <taxon>Ascomycota</taxon>
        <taxon>Pezizomycotina</taxon>
        <taxon>Sordariomycetes</taxon>
        <taxon>Sordariomycetidae</taxon>
        <taxon>Sordariales</taxon>
        <taxon>Lasiosphaeriaceae</taxon>
        <taxon>Immersiella</taxon>
    </lineage>
</organism>
<gene>
    <name evidence="2" type="ORF">B0T14DRAFT_563758</name>
</gene>
<evidence type="ECO:0000313" key="3">
    <source>
        <dbReference type="Proteomes" id="UP001175000"/>
    </source>
</evidence>
<evidence type="ECO:0000256" key="1">
    <source>
        <dbReference type="SAM" id="SignalP"/>
    </source>
</evidence>
<keyword evidence="1" id="KW-0732">Signal</keyword>
<feature type="signal peptide" evidence="1">
    <location>
        <begin position="1"/>
        <end position="19"/>
    </location>
</feature>
<dbReference type="EMBL" id="JAULSU010000003">
    <property type="protein sequence ID" value="KAK0622296.1"/>
    <property type="molecule type" value="Genomic_DNA"/>
</dbReference>
<name>A0AA40C1W2_9PEZI</name>
<evidence type="ECO:0000313" key="2">
    <source>
        <dbReference type="EMBL" id="KAK0622296.1"/>
    </source>
</evidence>
<keyword evidence="3" id="KW-1185">Reference proteome</keyword>
<proteinExistence type="predicted"/>
<dbReference type="AlphaFoldDB" id="A0AA40C1W2"/>
<protein>
    <submittedName>
        <fullName evidence="2">Uncharacterized protein</fullName>
    </submittedName>
</protein>
<dbReference type="Proteomes" id="UP001175000">
    <property type="component" value="Unassembled WGS sequence"/>
</dbReference>
<accession>A0AA40C1W2</accession>
<sequence length="195" mass="20133">MRPALTLSLFAPALAAAAAFQPTHSIGDGVFRALNRLGATATPFCVSLLGLPRTVTETETKTPTNTVYVVVATETVYDPGCITTAPLVPRGNIPLGFGVGGGLFPTGLLPFPTGLISSACSELGEKVFPWKTTETVTKTADVADATTVEVVKTTTVCTGKACVKDGGACERSEDCCSGACGTTDDVNYFCFQAPK</sequence>
<reference evidence="2" key="1">
    <citation type="submission" date="2023-06" db="EMBL/GenBank/DDBJ databases">
        <title>Genome-scale phylogeny and comparative genomics of the fungal order Sordariales.</title>
        <authorList>
            <consortium name="Lawrence Berkeley National Laboratory"/>
            <person name="Hensen N."/>
            <person name="Bonometti L."/>
            <person name="Westerberg I."/>
            <person name="Brannstrom I.O."/>
            <person name="Guillou S."/>
            <person name="Cros-Aarteil S."/>
            <person name="Calhoun S."/>
            <person name="Haridas S."/>
            <person name="Kuo A."/>
            <person name="Mondo S."/>
            <person name="Pangilinan J."/>
            <person name="Riley R."/>
            <person name="Labutti K."/>
            <person name="Andreopoulos B."/>
            <person name="Lipzen A."/>
            <person name="Chen C."/>
            <person name="Yanf M."/>
            <person name="Daum C."/>
            <person name="Ng V."/>
            <person name="Clum A."/>
            <person name="Steindorff A."/>
            <person name="Ohm R."/>
            <person name="Martin F."/>
            <person name="Silar P."/>
            <person name="Natvig D."/>
            <person name="Lalanne C."/>
            <person name="Gautier V."/>
            <person name="Ament-Velasquez S.L."/>
            <person name="Kruys A."/>
            <person name="Hutchinson M.I."/>
            <person name="Powell A.J."/>
            <person name="Barry K."/>
            <person name="Miller A.N."/>
            <person name="Grigoriev I.V."/>
            <person name="Debuchy R."/>
            <person name="Gladieux P."/>
            <person name="Thoren M.H."/>
            <person name="Johannesson H."/>
        </authorList>
    </citation>
    <scope>NUCLEOTIDE SEQUENCE</scope>
    <source>
        <strain evidence="2">CBS 606.72</strain>
    </source>
</reference>
<comment type="caution">
    <text evidence="2">The sequence shown here is derived from an EMBL/GenBank/DDBJ whole genome shotgun (WGS) entry which is preliminary data.</text>
</comment>